<evidence type="ECO:0000313" key="6">
    <source>
        <dbReference type="EMBL" id="ODN02733.1"/>
    </source>
</evidence>
<dbReference type="GO" id="GO:0045504">
    <property type="term" value="F:dynein heavy chain binding"/>
    <property type="evidence" value="ECO:0007669"/>
    <property type="project" value="TreeGrafter"/>
</dbReference>
<name>A0A1D2NBU6_ORCCI</name>
<keyword evidence="4" id="KW-0677">Repeat</keyword>
<dbReference type="InterPro" id="IPR050687">
    <property type="entry name" value="Dynein_IC"/>
</dbReference>
<dbReference type="PANTHER" id="PTHR12442">
    <property type="entry name" value="DYNEIN INTERMEDIATE CHAIN"/>
    <property type="match status" value="1"/>
</dbReference>
<accession>A0A1D2NBU6</accession>
<keyword evidence="2" id="KW-0963">Cytoplasm</keyword>
<dbReference type="InterPro" id="IPR015943">
    <property type="entry name" value="WD40/YVTN_repeat-like_dom_sf"/>
</dbReference>
<sequence length="540" mass="59956">MRDLVSHTCQTDEITSEEKGVQSSAAKDCEVQTITEEERPFSAEEFEKFPPSLFAFFSRVTEPVCQYLEQNCDPFAAEVFQDIGDGDSVSERVETVKEYTLRSDKIPDDFIGSCLAWSKAGSQIAIGYSYPHHEAWCSHKAPVSSWNILRTQNFHENIPTAEIFLPSCVCSMEFHPMDSSILAVGLYTGEVALVDLYSIEKGSVSGFTVKNEDKFDEWAQKNDPSSFVADFGYTSYSSGHTLPVVSVKWIRLSSSQFADLIRSGNEGKIDTVTTSHCCLLTASKDGFISLWSTNKASNRLKLEKRFILWADNLPEDVKIGNRNVSGMKEVGVTGMSCCKDDPYAVLFSTFGSYLFQGNLLSEVEAYEAEAALQDTYSIHKDTLFSPAPVLLAQQEGCIVALDCSPFHRNIFLCATSDGRLFLKNLLQPTVAWKELIVNMENKVDDTVMDAQWSARPMMLGATCGNVLKIFDLLVGESPVSTIEHDARITKLAFNKSGNGTVAVADEKGQLHVWKLPSKLTSQDPKEMELFMESIKTQADI</sequence>
<proteinExistence type="predicted"/>
<gene>
    <name evidence="6" type="ORF">Ocin01_03944</name>
</gene>
<comment type="subcellular location">
    <subcellularLocation>
        <location evidence="1">Cytoplasm</location>
    </subcellularLocation>
</comment>
<protein>
    <submittedName>
        <fullName evidence="6">WD repeat-containing protein 34</fullName>
    </submittedName>
</protein>
<keyword evidence="7" id="KW-1185">Reference proteome</keyword>
<dbReference type="Gene3D" id="2.130.10.10">
    <property type="entry name" value="YVTN repeat-like/Quinoprotein amine dehydrogenase"/>
    <property type="match status" value="2"/>
</dbReference>
<dbReference type="OMA" id="SYVCAWN"/>
<dbReference type="GO" id="GO:0042073">
    <property type="term" value="P:intraciliary transport"/>
    <property type="evidence" value="ECO:0007669"/>
    <property type="project" value="TreeGrafter"/>
</dbReference>
<evidence type="ECO:0000256" key="2">
    <source>
        <dbReference type="ARBA" id="ARBA00022490"/>
    </source>
</evidence>
<dbReference type="InterPro" id="IPR036322">
    <property type="entry name" value="WD40_repeat_dom_sf"/>
</dbReference>
<dbReference type="InterPro" id="IPR001680">
    <property type="entry name" value="WD40_rpt"/>
</dbReference>
<evidence type="ECO:0000256" key="4">
    <source>
        <dbReference type="ARBA" id="ARBA00022737"/>
    </source>
</evidence>
<reference evidence="6 7" key="1">
    <citation type="journal article" date="2016" name="Genome Biol. Evol.">
        <title>Gene Family Evolution Reflects Adaptation to Soil Environmental Stressors in the Genome of the Collembolan Orchesella cincta.</title>
        <authorList>
            <person name="Faddeeva-Vakhrusheva A."/>
            <person name="Derks M.F."/>
            <person name="Anvar S.Y."/>
            <person name="Agamennone V."/>
            <person name="Suring W."/>
            <person name="Smit S."/>
            <person name="van Straalen N.M."/>
            <person name="Roelofs D."/>
        </authorList>
    </citation>
    <scope>NUCLEOTIDE SEQUENCE [LARGE SCALE GENOMIC DNA]</scope>
    <source>
        <tissue evidence="6">Mixed pool</tissue>
    </source>
</reference>
<dbReference type="OrthoDB" id="445052at2759"/>
<evidence type="ECO:0000256" key="3">
    <source>
        <dbReference type="ARBA" id="ARBA00022574"/>
    </source>
</evidence>
<evidence type="ECO:0000256" key="5">
    <source>
        <dbReference type="SAM" id="MobiDB-lite"/>
    </source>
</evidence>
<dbReference type="PANTHER" id="PTHR12442:SF26">
    <property type="entry name" value="CYTOPLASMIC DYNEIN 2 INTERMEDIATE CHAIN 2"/>
    <property type="match status" value="1"/>
</dbReference>
<evidence type="ECO:0000256" key="1">
    <source>
        <dbReference type="ARBA" id="ARBA00004496"/>
    </source>
</evidence>
<keyword evidence="3" id="KW-0853">WD repeat</keyword>
<dbReference type="AlphaFoldDB" id="A0A1D2NBU6"/>
<dbReference type="GO" id="GO:0097014">
    <property type="term" value="C:ciliary plasm"/>
    <property type="evidence" value="ECO:0007669"/>
    <property type="project" value="TreeGrafter"/>
</dbReference>
<comment type="caution">
    <text evidence="6">The sequence shown here is derived from an EMBL/GenBank/DDBJ whole genome shotgun (WGS) entry which is preliminary data.</text>
</comment>
<organism evidence="6 7">
    <name type="scientific">Orchesella cincta</name>
    <name type="common">Springtail</name>
    <name type="synonym">Podura cincta</name>
    <dbReference type="NCBI Taxonomy" id="48709"/>
    <lineage>
        <taxon>Eukaryota</taxon>
        <taxon>Metazoa</taxon>
        <taxon>Ecdysozoa</taxon>
        <taxon>Arthropoda</taxon>
        <taxon>Hexapoda</taxon>
        <taxon>Collembola</taxon>
        <taxon>Entomobryomorpha</taxon>
        <taxon>Entomobryoidea</taxon>
        <taxon>Orchesellidae</taxon>
        <taxon>Orchesellinae</taxon>
        <taxon>Orchesella</taxon>
    </lineage>
</organism>
<dbReference type="GO" id="GO:0005868">
    <property type="term" value="C:cytoplasmic dynein complex"/>
    <property type="evidence" value="ECO:0007669"/>
    <property type="project" value="TreeGrafter"/>
</dbReference>
<dbReference type="SMART" id="SM00320">
    <property type="entry name" value="WD40"/>
    <property type="match status" value="3"/>
</dbReference>
<dbReference type="EMBL" id="LJIJ01000097">
    <property type="protein sequence ID" value="ODN02733.1"/>
    <property type="molecule type" value="Genomic_DNA"/>
</dbReference>
<dbReference type="STRING" id="48709.A0A1D2NBU6"/>
<dbReference type="Proteomes" id="UP000094527">
    <property type="component" value="Unassembled WGS sequence"/>
</dbReference>
<dbReference type="SUPFAM" id="SSF50978">
    <property type="entry name" value="WD40 repeat-like"/>
    <property type="match status" value="1"/>
</dbReference>
<evidence type="ECO:0000313" key="7">
    <source>
        <dbReference type="Proteomes" id="UP000094527"/>
    </source>
</evidence>
<feature type="region of interest" description="Disordered" evidence="5">
    <location>
        <begin position="1"/>
        <end position="27"/>
    </location>
</feature>
<dbReference type="GO" id="GO:0045503">
    <property type="term" value="F:dynein light chain binding"/>
    <property type="evidence" value="ECO:0007669"/>
    <property type="project" value="TreeGrafter"/>
</dbReference>